<dbReference type="PRINTS" id="PR00412">
    <property type="entry name" value="EPOXHYDRLASE"/>
</dbReference>
<feature type="domain" description="AB hydrolase-1" evidence="2">
    <location>
        <begin position="36"/>
        <end position="290"/>
    </location>
</feature>
<keyword evidence="4" id="KW-1185">Reference proteome</keyword>
<protein>
    <submittedName>
        <fullName evidence="3">Haloalkane dehalogenase 1</fullName>
    </submittedName>
</protein>
<dbReference type="AlphaFoldDB" id="A0A8J3UP10"/>
<dbReference type="PANTHER" id="PTHR43329">
    <property type="entry name" value="EPOXIDE HYDROLASE"/>
    <property type="match status" value="1"/>
</dbReference>
<sequence length="318" mass="34409">MIAAAETFRGTFPFAPHYSSAPGFRMHYVDEGAGSVLLCLHGEPTWGYLFRDLVRRFSPTHRVVVPDHMGFGKSETPADRTYWLQDHIDNLESLILDLDLDDITLVMHDFGGPVGMGLAARHPDRIARVVSINGPTPFGQPGLAEALEDNGDESPWFRWIAQANQSGTLENVLGELKYNILSTLKLNGFENNQIISETWIEAYGAPFPTPAESRGAIGWAKGFATGAHVFEAPTDAARAKLAEIPALAIWGGADRTLNSAYFLPLFTSAFPDGIVTELPGVGHYSIEDAPDTVGELLSGFLDATTTSPTHRGGGALDE</sequence>
<dbReference type="PRINTS" id="PR00111">
    <property type="entry name" value="ABHYDROLASE"/>
</dbReference>
<evidence type="ECO:0000256" key="1">
    <source>
        <dbReference type="ARBA" id="ARBA00022801"/>
    </source>
</evidence>
<evidence type="ECO:0000259" key="2">
    <source>
        <dbReference type="Pfam" id="PF00561"/>
    </source>
</evidence>
<gene>
    <name evidence="3" type="primary">dhmA1</name>
    <name evidence="3" type="ORF">Psi02_37160</name>
</gene>
<evidence type="ECO:0000313" key="4">
    <source>
        <dbReference type="Proteomes" id="UP000644610"/>
    </source>
</evidence>
<dbReference type="SUPFAM" id="SSF53474">
    <property type="entry name" value="alpha/beta-Hydrolases"/>
    <property type="match status" value="1"/>
</dbReference>
<dbReference type="GO" id="GO:0016787">
    <property type="term" value="F:hydrolase activity"/>
    <property type="evidence" value="ECO:0007669"/>
    <property type="project" value="UniProtKB-KW"/>
</dbReference>
<organism evidence="3 4">
    <name type="scientific">Planotetraspora silvatica</name>
    <dbReference type="NCBI Taxonomy" id="234614"/>
    <lineage>
        <taxon>Bacteria</taxon>
        <taxon>Bacillati</taxon>
        <taxon>Actinomycetota</taxon>
        <taxon>Actinomycetes</taxon>
        <taxon>Streptosporangiales</taxon>
        <taxon>Streptosporangiaceae</taxon>
        <taxon>Planotetraspora</taxon>
    </lineage>
</organism>
<dbReference type="InterPro" id="IPR000639">
    <property type="entry name" value="Epox_hydrolase-like"/>
</dbReference>
<proteinExistence type="predicted"/>
<name>A0A8J3UP10_9ACTN</name>
<keyword evidence="1" id="KW-0378">Hydrolase</keyword>
<dbReference type="InterPro" id="IPR000073">
    <property type="entry name" value="AB_hydrolase_1"/>
</dbReference>
<evidence type="ECO:0000313" key="3">
    <source>
        <dbReference type="EMBL" id="GII47292.1"/>
    </source>
</evidence>
<comment type="caution">
    <text evidence="3">The sequence shown here is derived from an EMBL/GenBank/DDBJ whole genome shotgun (WGS) entry which is preliminary data.</text>
</comment>
<reference evidence="3" key="1">
    <citation type="submission" date="2021-01" db="EMBL/GenBank/DDBJ databases">
        <title>Whole genome shotgun sequence of Planotetraspora silvatica NBRC 100141.</title>
        <authorList>
            <person name="Komaki H."/>
            <person name="Tamura T."/>
        </authorList>
    </citation>
    <scope>NUCLEOTIDE SEQUENCE</scope>
    <source>
        <strain evidence="3">NBRC 100141</strain>
    </source>
</reference>
<dbReference type="InterPro" id="IPR029058">
    <property type="entry name" value="AB_hydrolase_fold"/>
</dbReference>
<dbReference type="Pfam" id="PF00561">
    <property type="entry name" value="Abhydrolase_1"/>
    <property type="match status" value="1"/>
</dbReference>
<dbReference type="RefSeq" id="WP_203975667.1">
    <property type="nucleotide sequence ID" value="NZ_BAAAKY010000014.1"/>
</dbReference>
<accession>A0A8J3UP10</accession>
<dbReference type="Proteomes" id="UP000644610">
    <property type="component" value="Unassembled WGS sequence"/>
</dbReference>
<dbReference type="EMBL" id="BOOQ01000024">
    <property type="protein sequence ID" value="GII47292.1"/>
    <property type="molecule type" value="Genomic_DNA"/>
</dbReference>
<dbReference type="Gene3D" id="3.40.50.1820">
    <property type="entry name" value="alpha/beta hydrolase"/>
    <property type="match status" value="1"/>
</dbReference>